<evidence type="ECO:0000259" key="6">
    <source>
        <dbReference type="Pfam" id="PF01494"/>
    </source>
</evidence>
<evidence type="ECO:0000256" key="4">
    <source>
        <dbReference type="ARBA" id="ARBA00023002"/>
    </source>
</evidence>
<reference evidence="7" key="1">
    <citation type="journal article" date="2020" name="bioRxiv">
        <title>Whole genome comparisons of ergot fungi reveals the divergence and evolution of species within the genus Claviceps are the result of varying mechanisms driving genome evolution and host range expansion.</title>
        <authorList>
            <person name="Wyka S.A."/>
            <person name="Mondo S.J."/>
            <person name="Liu M."/>
            <person name="Dettman J."/>
            <person name="Nalam V."/>
            <person name="Broders K.D."/>
        </authorList>
    </citation>
    <scope>NUCLEOTIDE SEQUENCE</scope>
    <source>
        <strain evidence="7">CCC 489</strain>
    </source>
</reference>
<evidence type="ECO:0000256" key="1">
    <source>
        <dbReference type="ARBA" id="ARBA00001974"/>
    </source>
</evidence>
<dbReference type="InterPro" id="IPR002938">
    <property type="entry name" value="FAD-bd"/>
</dbReference>
<evidence type="ECO:0000256" key="2">
    <source>
        <dbReference type="ARBA" id="ARBA00022630"/>
    </source>
</evidence>
<evidence type="ECO:0000313" key="8">
    <source>
        <dbReference type="Proteomes" id="UP000811619"/>
    </source>
</evidence>
<organism evidence="7 8">
    <name type="scientific">Claviceps africana</name>
    <dbReference type="NCBI Taxonomy" id="83212"/>
    <lineage>
        <taxon>Eukaryota</taxon>
        <taxon>Fungi</taxon>
        <taxon>Dikarya</taxon>
        <taxon>Ascomycota</taxon>
        <taxon>Pezizomycotina</taxon>
        <taxon>Sordariomycetes</taxon>
        <taxon>Hypocreomycetidae</taxon>
        <taxon>Hypocreales</taxon>
        <taxon>Clavicipitaceae</taxon>
        <taxon>Claviceps</taxon>
    </lineage>
</organism>
<sequence>MTKRIIIIGAGTGGLALGHALRKSKADISFHIYERHRTRTDGLFGYRVGISPEGSRCLAACLPERLFAAFVQTTAVAPERFNMVTEQYRELLSLDLSPSTRRSASSRREREMDRGIGVERSVSRMTLRQVLLTGLEDVVHFGKHFTHYSDNHSGTVTAFFADGTSATGDLLVGAEGTNSPTRKQYLPRAVLRDSGLCGIAAKVELSEATKQLLPPGASRAVTMINAPGGFGCIIHTMDFPWLRERRPRENDDGVAVARNDEELLRIWPGATFDNTRNYILLGFSAPMSSLPADIMSLGGPALHKLLLGRTSTWHPSFRELVKRSDPSTCFPINVRTTERLRAWPSTNVTLVGDAIHTMTPGLGVGANTALLDATILAENLVRVARGQQEVVTAVADYEAEMHSYAWDRVEKSLKWFDKDAAIYASGVRGSLALMWIRLVLRMTNFLPPLKRRMAAEMTRERDGRTT</sequence>
<keyword evidence="4" id="KW-0560">Oxidoreductase</keyword>
<protein>
    <recommendedName>
        <fullName evidence="6">FAD-binding domain-containing protein</fullName>
    </recommendedName>
</protein>
<gene>
    <name evidence="7" type="ORF">E4U42_002960</name>
</gene>
<dbReference type="OrthoDB" id="655030at2759"/>
<accession>A0A8K0J7U3</accession>
<dbReference type="AlphaFoldDB" id="A0A8K0J7U3"/>
<keyword evidence="3" id="KW-0274">FAD</keyword>
<evidence type="ECO:0000256" key="5">
    <source>
        <dbReference type="ARBA" id="ARBA00023033"/>
    </source>
</evidence>
<keyword evidence="5" id="KW-0503">Monooxygenase</keyword>
<evidence type="ECO:0000256" key="3">
    <source>
        <dbReference type="ARBA" id="ARBA00022827"/>
    </source>
</evidence>
<dbReference type="PRINTS" id="PR00420">
    <property type="entry name" value="RNGMNOXGNASE"/>
</dbReference>
<dbReference type="PANTHER" id="PTHR47178:SF5">
    <property type="entry name" value="FAD-BINDING DOMAIN-CONTAINING PROTEIN"/>
    <property type="match status" value="1"/>
</dbReference>
<dbReference type="InterPro" id="IPR036188">
    <property type="entry name" value="FAD/NAD-bd_sf"/>
</dbReference>
<keyword evidence="2" id="KW-0285">Flavoprotein</keyword>
<feature type="domain" description="FAD-binding" evidence="6">
    <location>
        <begin position="326"/>
        <end position="411"/>
    </location>
</feature>
<dbReference type="Pfam" id="PF01494">
    <property type="entry name" value="FAD_binding_3"/>
    <property type="match status" value="1"/>
</dbReference>
<dbReference type="EMBL" id="SRPY01000235">
    <property type="protein sequence ID" value="KAG5926766.1"/>
    <property type="molecule type" value="Genomic_DNA"/>
</dbReference>
<evidence type="ECO:0000313" key="7">
    <source>
        <dbReference type="EMBL" id="KAG5926766.1"/>
    </source>
</evidence>
<dbReference type="PANTHER" id="PTHR47178">
    <property type="entry name" value="MONOOXYGENASE, FAD-BINDING"/>
    <property type="match status" value="1"/>
</dbReference>
<dbReference type="SUPFAM" id="SSF51905">
    <property type="entry name" value="FAD/NAD(P)-binding domain"/>
    <property type="match status" value="1"/>
</dbReference>
<proteinExistence type="predicted"/>
<dbReference type="GO" id="GO:0004497">
    <property type="term" value="F:monooxygenase activity"/>
    <property type="evidence" value="ECO:0007669"/>
    <property type="project" value="UniProtKB-KW"/>
</dbReference>
<dbReference type="Proteomes" id="UP000811619">
    <property type="component" value="Unassembled WGS sequence"/>
</dbReference>
<comment type="cofactor">
    <cofactor evidence="1">
        <name>FAD</name>
        <dbReference type="ChEBI" id="CHEBI:57692"/>
    </cofactor>
</comment>
<dbReference type="Gene3D" id="3.50.50.60">
    <property type="entry name" value="FAD/NAD(P)-binding domain"/>
    <property type="match status" value="1"/>
</dbReference>
<comment type="caution">
    <text evidence="7">The sequence shown here is derived from an EMBL/GenBank/DDBJ whole genome shotgun (WGS) entry which is preliminary data.</text>
</comment>
<keyword evidence="8" id="KW-1185">Reference proteome</keyword>
<dbReference type="GO" id="GO:0071949">
    <property type="term" value="F:FAD binding"/>
    <property type="evidence" value="ECO:0007669"/>
    <property type="project" value="InterPro"/>
</dbReference>
<name>A0A8K0J7U3_9HYPO</name>